<name>D7KDB7_ARALL</name>
<gene>
    <name evidence="4" type="ORF">ARALYDRAFT_887577</name>
</gene>
<dbReference type="GO" id="GO:0051879">
    <property type="term" value="F:Hsp90 protein binding"/>
    <property type="evidence" value="ECO:0007669"/>
    <property type="project" value="TreeGrafter"/>
</dbReference>
<dbReference type="HOGENOM" id="CLU_2674434_0_0_1"/>
<dbReference type="Proteomes" id="UP000008694">
    <property type="component" value="Unassembled WGS sequence"/>
</dbReference>
<dbReference type="InterPro" id="IPR011990">
    <property type="entry name" value="TPR-like_helical_dom_sf"/>
</dbReference>
<proteinExistence type="predicted"/>
<evidence type="ECO:0000256" key="3">
    <source>
        <dbReference type="PROSITE-ProRule" id="PRU00339"/>
    </source>
</evidence>
<protein>
    <submittedName>
        <fullName evidence="4">Uncharacterized protein</fullName>
    </submittedName>
</protein>
<dbReference type="PANTHER" id="PTHR22904">
    <property type="entry name" value="TPR REPEAT CONTAINING PROTEIN"/>
    <property type="match status" value="1"/>
</dbReference>
<reference evidence="5" key="1">
    <citation type="journal article" date="2011" name="Nat. Genet.">
        <title>The Arabidopsis lyrata genome sequence and the basis of rapid genome size change.</title>
        <authorList>
            <person name="Hu T.T."/>
            <person name="Pattyn P."/>
            <person name="Bakker E.G."/>
            <person name="Cao J."/>
            <person name="Cheng J.-F."/>
            <person name="Clark R.M."/>
            <person name="Fahlgren N."/>
            <person name="Fawcett J.A."/>
            <person name="Grimwood J."/>
            <person name="Gundlach H."/>
            <person name="Haberer G."/>
            <person name="Hollister J.D."/>
            <person name="Ossowski S."/>
            <person name="Ottilar R.P."/>
            <person name="Salamov A.A."/>
            <person name="Schneeberger K."/>
            <person name="Spannagl M."/>
            <person name="Wang X."/>
            <person name="Yang L."/>
            <person name="Nasrallah M.E."/>
            <person name="Bergelson J."/>
            <person name="Carrington J.C."/>
            <person name="Gaut B.S."/>
            <person name="Schmutz J."/>
            <person name="Mayer K.F.X."/>
            <person name="Van de Peer Y."/>
            <person name="Grigoriev I.V."/>
            <person name="Nordborg M."/>
            <person name="Weigel D."/>
            <person name="Guo Y.-L."/>
        </authorList>
    </citation>
    <scope>NUCLEOTIDE SEQUENCE [LARGE SCALE GENOMIC DNA]</scope>
    <source>
        <strain evidence="5">cv. MN47</strain>
    </source>
</reference>
<dbReference type="Pfam" id="PF13414">
    <property type="entry name" value="TPR_11"/>
    <property type="match status" value="1"/>
</dbReference>
<evidence type="ECO:0000313" key="4">
    <source>
        <dbReference type="EMBL" id="EFH68459.1"/>
    </source>
</evidence>
<dbReference type="STRING" id="81972.D7KDB7"/>
<dbReference type="SMART" id="SM00028">
    <property type="entry name" value="TPR"/>
    <property type="match status" value="1"/>
</dbReference>
<keyword evidence="5" id="KW-1185">Reference proteome</keyword>
<evidence type="ECO:0000256" key="2">
    <source>
        <dbReference type="ARBA" id="ARBA00022803"/>
    </source>
</evidence>
<dbReference type="SUPFAM" id="SSF48452">
    <property type="entry name" value="TPR-like"/>
    <property type="match status" value="1"/>
</dbReference>
<sequence>MMAEKAGKATNGGEAEKSLKDKGNEFFKAGNFLKAAALYTQAIKLDPSNVTLYRFSFTTICNLTIPIGFRSKMIV</sequence>
<dbReference type="EMBL" id="GL348713">
    <property type="protein sequence ID" value="EFH68459.1"/>
    <property type="molecule type" value="Genomic_DNA"/>
</dbReference>
<evidence type="ECO:0000256" key="1">
    <source>
        <dbReference type="ARBA" id="ARBA00022737"/>
    </source>
</evidence>
<dbReference type="PANTHER" id="PTHR22904:SF523">
    <property type="entry name" value="STRESS-INDUCED-PHOSPHOPROTEIN 1"/>
    <property type="match status" value="1"/>
</dbReference>
<keyword evidence="1" id="KW-0677">Repeat</keyword>
<dbReference type="PROSITE" id="PS50005">
    <property type="entry name" value="TPR"/>
    <property type="match status" value="1"/>
</dbReference>
<organism evidence="5">
    <name type="scientific">Arabidopsis lyrata subsp. lyrata</name>
    <name type="common">Lyre-leaved rock-cress</name>
    <dbReference type="NCBI Taxonomy" id="81972"/>
    <lineage>
        <taxon>Eukaryota</taxon>
        <taxon>Viridiplantae</taxon>
        <taxon>Streptophyta</taxon>
        <taxon>Embryophyta</taxon>
        <taxon>Tracheophyta</taxon>
        <taxon>Spermatophyta</taxon>
        <taxon>Magnoliopsida</taxon>
        <taxon>eudicotyledons</taxon>
        <taxon>Gunneridae</taxon>
        <taxon>Pentapetalae</taxon>
        <taxon>rosids</taxon>
        <taxon>malvids</taxon>
        <taxon>Brassicales</taxon>
        <taxon>Brassicaceae</taxon>
        <taxon>Camelineae</taxon>
        <taxon>Arabidopsis</taxon>
    </lineage>
</organism>
<dbReference type="Gramene" id="scaffold_100371.1">
    <property type="protein sequence ID" value="scaffold_100371.1"/>
    <property type="gene ID" value="scaffold_100371.1"/>
</dbReference>
<dbReference type="InterPro" id="IPR019734">
    <property type="entry name" value="TPR_rpt"/>
</dbReference>
<evidence type="ECO:0000313" key="5">
    <source>
        <dbReference type="Proteomes" id="UP000008694"/>
    </source>
</evidence>
<feature type="repeat" description="TPR" evidence="3">
    <location>
        <begin position="16"/>
        <end position="49"/>
    </location>
</feature>
<dbReference type="Gene3D" id="1.25.40.10">
    <property type="entry name" value="Tetratricopeptide repeat domain"/>
    <property type="match status" value="1"/>
</dbReference>
<dbReference type="AlphaFoldDB" id="D7KDB7"/>
<keyword evidence="2 3" id="KW-0802">TPR repeat</keyword>
<dbReference type="eggNOG" id="KOG0548">
    <property type="taxonomic scope" value="Eukaryota"/>
</dbReference>
<accession>D7KDB7</accession>